<evidence type="ECO:0000256" key="1">
    <source>
        <dbReference type="ARBA" id="ARBA00009861"/>
    </source>
</evidence>
<evidence type="ECO:0000256" key="2">
    <source>
        <dbReference type="ARBA" id="ARBA00022679"/>
    </source>
</evidence>
<keyword evidence="2 3" id="KW-0808">Transferase</keyword>
<dbReference type="Proteomes" id="UP000325081">
    <property type="component" value="Unassembled WGS sequence"/>
</dbReference>
<proteinExistence type="inferred from homology"/>
<keyword evidence="4" id="KW-1185">Reference proteome</keyword>
<evidence type="ECO:0000313" key="4">
    <source>
        <dbReference type="Proteomes" id="UP000325081"/>
    </source>
</evidence>
<dbReference type="OrthoDB" id="1483986at2759"/>
<dbReference type="EMBL" id="BKCP01001669">
    <property type="protein sequence ID" value="GER27261.1"/>
    <property type="molecule type" value="Genomic_DNA"/>
</dbReference>
<gene>
    <name evidence="3" type="ORF">STAS_02961</name>
</gene>
<dbReference type="GO" id="GO:0016740">
    <property type="term" value="F:transferase activity"/>
    <property type="evidence" value="ECO:0007669"/>
    <property type="project" value="UniProtKB-KW"/>
</dbReference>
<dbReference type="AlphaFoldDB" id="A0A5A7P3X1"/>
<dbReference type="Pfam" id="PF02458">
    <property type="entry name" value="Transferase"/>
    <property type="match status" value="1"/>
</dbReference>
<comment type="caution">
    <text evidence="3">The sequence shown here is derived from an EMBL/GenBank/DDBJ whole genome shotgun (WGS) entry which is preliminary data.</text>
</comment>
<reference evidence="4" key="1">
    <citation type="journal article" date="2019" name="Curr. Biol.">
        <title>Genome Sequence of Striga asiatica Provides Insight into the Evolution of Plant Parasitism.</title>
        <authorList>
            <person name="Yoshida S."/>
            <person name="Kim S."/>
            <person name="Wafula E.K."/>
            <person name="Tanskanen J."/>
            <person name="Kim Y.M."/>
            <person name="Honaas L."/>
            <person name="Yang Z."/>
            <person name="Spallek T."/>
            <person name="Conn C.E."/>
            <person name="Ichihashi Y."/>
            <person name="Cheong K."/>
            <person name="Cui S."/>
            <person name="Der J.P."/>
            <person name="Gundlach H."/>
            <person name="Jiao Y."/>
            <person name="Hori C."/>
            <person name="Ishida J.K."/>
            <person name="Kasahara H."/>
            <person name="Kiba T."/>
            <person name="Kim M.S."/>
            <person name="Koo N."/>
            <person name="Laohavisit A."/>
            <person name="Lee Y.H."/>
            <person name="Lumba S."/>
            <person name="McCourt P."/>
            <person name="Mortimer J.C."/>
            <person name="Mutuku J.M."/>
            <person name="Nomura T."/>
            <person name="Sasaki-Sekimoto Y."/>
            <person name="Seto Y."/>
            <person name="Wang Y."/>
            <person name="Wakatake T."/>
            <person name="Sakakibara H."/>
            <person name="Demura T."/>
            <person name="Yamaguchi S."/>
            <person name="Yoneyama K."/>
            <person name="Manabe R.I."/>
            <person name="Nelson D.C."/>
            <person name="Schulman A.H."/>
            <person name="Timko M.P."/>
            <person name="dePamphilis C.W."/>
            <person name="Choi D."/>
            <person name="Shirasu K."/>
        </authorList>
    </citation>
    <scope>NUCLEOTIDE SEQUENCE [LARGE SCALE GENOMIC DNA]</scope>
    <source>
        <strain evidence="4">cv. UVA1</strain>
    </source>
</reference>
<dbReference type="PANTHER" id="PTHR31147">
    <property type="entry name" value="ACYL TRANSFERASE 4"/>
    <property type="match status" value="1"/>
</dbReference>
<evidence type="ECO:0000313" key="3">
    <source>
        <dbReference type="EMBL" id="GER27261.1"/>
    </source>
</evidence>
<comment type="similarity">
    <text evidence="1">Belongs to the plant acyltransferase family.</text>
</comment>
<dbReference type="InterPro" id="IPR023213">
    <property type="entry name" value="CAT-like_dom_sf"/>
</dbReference>
<dbReference type="InterPro" id="IPR050898">
    <property type="entry name" value="Plant_acyltransferase"/>
</dbReference>
<sequence length="447" mass="49595">MSLPVKVATFFKVTRKIPELLRPAKPTPHKFKSLSDIDDQEGLRVQIPVMQLYSKSPSMEGKDPVEVIRAAVSRALVYYYPLAGRLREFSGRKLVVECTGEGALFIEADADVSLEEFGVSPQPPFNCFEELLYDAPGSGGVIGCPLILIQVTRLKCGGFIFALRFNHTMFDGTGLFQFTSAIGELALGAQRPSILPVWDRHLLSARDPPRVTHVHREYDPLPDARDPIPLKNLVQRSFFFGPAEISALRSLLQPDLSIRCTTFELVTACLWRCRTAALATAPHQVFRLDCIVNCRKRFDPPLPHGYYGNAFVFPAAVSTAGDLSDNYPLDYAVELVKRAKSEATEEYVMSVMDRMVKSGRPLFSMARTLIVSDLTRLGIEKVDYGWGRPIYGGIPVPGITGFPGVCFYTPWKNSEGEKGILVPISLPENAMEVFAMELKVMVKGNGK</sequence>
<dbReference type="Gene3D" id="3.30.559.10">
    <property type="entry name" value="Chloramphenicol acetyltransferase-like domain"/>
    <property type="match status" value="2"/>
</dbReference>
<dbReference type="PANTHER" id="PTHR31147:SF66">
    <property type="entry name" value="OS05G0315700 PROTEIN"/>
    <property type="match status" value="1"/>
</dbReference>
<protein>
    <submittedName>
        <fullName evidence="3">HXXXD-type acyl-transferase family protein</fullName>
    </submittedName>
</protein>
<accession>A0A5A7P3X1</accession>
<name>A0A5A7P3X1_STRAF</name>
<organism evidence="3 4">
    <name type="scientific">Striga asiatica</name>
    <name type="common">Asiatic witchweed</name>
    <name type="synonym">Buchnera asiatica</name>
    <dbReference type="NCBI Taxonomy" id="4170"/>
    <lineage>
        <taxon>Eukaryota</taxon>
        <taxon>Viridiplantae</taxon>
        <taxon>Streptophyta</taxon>
        <taxon>Embryophyta</taxon>
        <taxon>Tracheophyta</taxon>
        <taxon>Spermatophyta</taxon>
        <taxon>Magnoliopsida</taxon>
        <taxon>eudicotyledons</taxon>
        <taxon>Gunneridae</taxon>
        <taxon>Pentapetalae</taxon>
        <taxon>asterids</taxon>
        <taxon>lamiids</taxon>
        <taxon>Lamiales</taxon>
        <taxon>Orobanchaceae</taxon>
        <taxon>Buchnereae</taxon>
        <taxon>Striga</taxon>
    </lineage>
</organism>